<dbReference type="HOGENOM" id="CLU_1927788_0_0_1"/>
<dbReference type="EMBL" id="CM000583">
    <property type="protein sequence ID" value="EWG55102.1"/>
    <property type="molecule type" value="Genomic_DNA"/>
</dbReference>
<evidence type="ECO:0000256" key="1">
    <source>
        <dbReference type="SAM" id="MobiDB-lite"/>
    </source>
</evidence>
<name>W7NFP8_GIBM7</name>
<proteinExistence type="predicted"/>
<dbReference type="Proteomes" id="UP000009096">
    <property type="component" value="Chromosome 6"/>
</dbReference>
<evidence type="ECO:0000313" key="3">
    <source>
        <dbReference type="Proteomes" id="UP000009096"/>
    </source>
</evidence>
<dbReference type="GeneID" id="30070525"/>
<feature type="compositionally biased region" description="Low complexity" evidence="1">
    <location>
        <begin position="63"/>
        <end position="83"/>
    </location>
</feature>
<feature type="region of interest" description="Disordered" evidence="1">
    <location>
        <begin position="31"/>
        <end position="131"/>
    </location>
</feature>
<dbReference type="KEGG" id="fvr:FVEG_13151"/>
<dbReference type="EMBL" id="DS022263">
    <property type="protein sequence ID" value="EWG55102.1"/>
    <property type="molecule type" value="Genomic_DNA"/>
</dbReference>
<accession>W7NFP8</accession>
<sequence length="131" mass="13913">MTNPDSVNAITLQQHKGTDQAWAKRALRALPNADSFRAVKGPWERETPRICDDELTPASEIQSGASSVSSSSDTSIVVSGGSSESRRRKQRRHGSLSRITPPSTSSSVTSSFVPSTSRSAASPSAPDLTWG</sequence>
<dbReference type="VEuPathDB" id="FungiDB:FVEG_13151"/>
<dbReference type="AlphaFoldDB" id="W7NFP8"/>
<feature type="compositionally biased region" description="Basic residues" evidence="1">
    <location>
        <begin position="86"/>
        <end position="95"/>
    </location>
</feature>
<dbReference type="RefSeq" id="XP_018761293.1">
    <property type="nucleotide sequence ID" value="XM_018902529.1"/>
</dbReference>
<feature type="compositionally biased region" description="Basic and acidic residues" evidence="1">
    <location>
        <begin position="42"/>
        <end position="52"/>
    </location>
</feature>
<feature type="compositionally biased region" description="Low complexity" evidence="1">
    <location>
        <begin position="96"/>
        <end position="131"/>
    </location>
</feature>
<organism evidence="2 3">
    <name type="scientific">Gibberella moniliformis (strain M3125 / FGSC 7600)</name>
    <name type="common">Maize ear and stalk rot fungus</name>
    <name type="synonym">Fusarium verticillioides</name>
    <dbReference type="NCBI Taxonomy" id="334819"/>
    <lineage>
        <taxon>Eukaryota</taxon>
        <taxon>Fungi</taxon>
        <taxon>Dikarya</taxon>
        <taxon>Ascomycota</taxon>
        <taxon>Pezizomycotina</taxon>
        <taxon>Sordariomycetes</taxon>
        <taxon>Hypocreomycetidae</taxon>
        <taxon>Hypocreales</taxon>
        <taxon>Nectriaceae</taxon>
        <taxon>Fusarium</taxon>
        <taxon>Fusarium fujikuroi species complex</taxon>
    </lineage>
</organism>
<reference evidence="2 3" key="1">
    <citation type="journal article" date="2010" name="Nature">
        <title>Comparative genomics reveals mobile pathogenicity chromosomes in Fusarium.</title>
        <authorList>
            <person name="Ma L.J."/>
            <person name="van der Does H.C."/>
            <person name="Borkovich K.A."/>
            <person name="Coleman J.J."/>
            <person name="Daboussi M.J."/>
            <person name="Di Pietro A."/>
            <person name="Dufresne M."/>
            <person name="Freitag M."/>
            <person name="Grabherr M."/>
            <person name="Henrissat B."/>
            <person name="Houterman P.M."/>
            <person name="Kang S."/>
            <person name="Shim W.B."/>
            <person name="Woloshuk C."/>
            <person name="Xie X."/>
            <person name="Xu J.R."/>
            <person name="Antoniw J."/>
            <person name="Baker S.E."/>
            <person name="Bluhm B.H."/>
            <person name="Breakspear A."/>
            <person name="Brown D.W."/>
            <person name="Butchko R.A."/>
            <person name="Chapman S."/>
            <person name="Coulson R."/>
            <person name="Coutinho P.M."/>
            <person name="Danchin E.G."/>
            <person name="Diener A."/>
            <person name="Gale L.R."/>
            <person name="Gardiner D.M."/>
            <person name="Goff S."/>
            <person name="Hammond-Kosack K.E."/>
            <person name="Hilburn K."/>
            <person name="Hua-Van A."/>
            <person name="Jonkers W."/>
            <person name="Kazan K."/>
            <person name="Kodira C.D."/>
            <person name="Koehrsen M."/>
            <person name="Kumar L."/>
            <person name="Lee Y.H."/>
            <person name="Li L."/>
            <person name="Manners J.M."/>
            <person name="Miranda-Saavedra D."/>
            <person name="Mukherjee M."/>
            <person name="Park G."/>
            <person name="Park J."/>
            <person name="Park S.Y."/>
            <person name="Proctor R.H."/>
            <person name="Regev A."/>
            <person name="Ruiz-Roldan M.C."/>
            <person name="Sain D."/>
            <person name="Sakthikumar S."/>
            <person name="Sykes S."/>
            <person name="Schwartz D.C."/>
            <person name="Turgeon B.G."/>
            <person name="Wapinski I."/>
            <person name="Yoder O."/>
            <person name="Young S."/>
            <person name="Zeng Q."/>
            <person name="Zhou S."/>
            <person name="Galagan J."/>
            <person name="Cuomo C.A."/>
            <person name="Kistler H.C."/>
            <person name="Rep M."/>
        </authorList>
    </citation>
    <scope>NUCLEOTIDE SEQUENCE [LARGE SCALE GENOMIC DNA]</scope>
    <source>
        <strain evidence="3">M3125 / FGSC 7600</strain>
    </source>
</reference>
<evidence type="ECO:0000313" key="2">
    <source>
        <dbReference type="EMBL" id="EWG55102.1"/>
    </source>
</evidence>
<gene>
    <name evidence="2" type="ORF">FVEG_13151</name>
</gene>
<protein>
    <submittedName>
        <fullName evidence="2">Uncharacterized protein</fullName>
    </submittedName>
</protein>
<keyword evidence="3" id="KW-1185">Reference proteome</keyword>